<sequence length="13" mass="1523">LEAIQRAPRPDRT</sequence>
<feature type="non-terminal residue" evidence="1">
    <location>
        <position position="1"/>
    </location>
</feature>
<dbReference type="EMBL" id="KK790644">
    <property type="protein sequence ID" value="KDO37463.1"/>
    <property type="molecule type" value="Genomic_DNA"/>
</dbReference>
<evidence type="ECO:0000313" key="2">
    <source>
        <dbReference type="Proteomes" id="UP000027120"/>
    </source>
</evidence>
<keyword evidence="2" id="KW-1185">Reference proteome</keyword>
<proteinExistence type="predicted"/>
<reference evidence="1 2" key="1">
    <citation type="submission" date="2014-04" db="EMBL/GenBank/DDBJ databases">
        <authorList>
            <consortium name="International Citrus Genome Consortium"/>
            <person name="Gmitter F."/>
            <person name="Chen C."/>
            <person name="Farmerie W."/>
            <person name="Harkins T."/>
            <person name="Desany B."/>
            <person name="Mohiuddin M."/>
            <person name="Kodira C."/>
            <person name="Borodovsky M."/>
            <person name="Lomsadze A."/>
            <person name="Burns P."/>
            <person name="Jenkins J."/>
            <person name="Prochnik S."/>
            <person name="Shu S."/>
            <person name="Chapman J."/>
            <person name="Pitluck S."/>
            <person name="Schmutz J."/>
            <person name="Rokhsar D."/>
        </authorList>
    </citation>
    <scope>NUCLEOTIDE SEQUENCE</scope>
</reference>
<dbReference type="Proteomes" id="UP000027120">
    <property type="component" value="Unassembled WGS sequence"/>
</dbReference>
<organism evidence="1 2">
    <name type="scientific">Citrus sinensis</name>
    <name type="common">Sweet orange</name>
    <name type="synonym">Citrus aurantium var. sinensis</name>
    <dbReference type="NCBI Taxonomy" id="2711"/>
    <lineage>
        <taxon>Eukaryota</taxon>
        <taxon>Viridiplantae</taxon>
        <taxon>Streptophyta</taxon>
        <taxon>Embryophyta</taxon>
        <taxon>Tracheophyta</taxon>
        <taxon>Spermatophyta</taxon>
        <taxon>Magnoliopsida</taxon>
        <taxon>eudicotyledons</taxon>
        <taxon>Gunneridae</taxon>
        <taxon>Pentapetalae</taxon>
        <taxon>rosids</taxon>
        <taxon>malvids</taxon>
        <taxon>Sapindales</taxon>
        <taxon>Rutaceae</taxon>
        <taxon>Aurantioideae</taxon>
        <taxon>Citrus</taxon>
    </lineage>
</organism>
<evidence type="ECO:0000313" key="1">
    <source>
        <dbReference type="EMBL" id="KDO37463.1"/>
    </source>
</evidence>
<gene>
    <name evidence="1" type="ORF">CISIN_1g0362361mg</name>
</gene>
<name>A0A067D3S2_CITSI</name>
<accession>A0A067D3S2</accession>
<protein>
    <submittedName>
        <fullName evidence="1">Uncharacterized protein</fullName>
    </submittedName>
</protein>